<reference evidence="1 2" key="2">
    <citation type="journal article" date="2019" name="G3 (Bethesda)">
        <title>Hybrid Assembly of the Genome of the Entomopathogenic Nematode Steinernema carpocapsae Identifies the X-Chromosome.</title>
        <authorList>
            <person name="Serra L."/>
            <person name="Macchietto M."/>
            <person name="Macias-Munoz A."/>
            <person name="McGill C.J."/>
            <person name="Rodriguez I.M."/>
            <person name="Rodriguez B."/>
            <person name="Murad R."/>
            <person name="Mortazavi A."/>
        </authorList>
    </citation>
    <scope>NUCLEOTIDE SEQUENCE [LARGE SCALE GENOMIC DNA]</scope>
    <source>
        <strain evidence="1 2">ALL</strain>
    </source>
</reference>
<comment type="caution">
    <text evidence="1">The sequence shown here is derived from an EMBL/GenBank/DDBJ whole genome shotgun (WGS) entry which is preliminary data.</text>
</comment>
<dbReference type="Proteomes" id="UP000298663">
    <property type="component" value="Unassembled WGS sequence"/>
</dbReference>
<keyword evidence="2" id="KW-1185">Reference proteome</keyword>
<name>A0A4U5NZE6_STECR</name>
<organism evidence="1 2">
    <name type="scientific">Steinernema carpocapsae</name>
    <name type="common">Entomopathogenic nematode</name>
    <dbReference type="NCBI Taxonomy" id="34508"/>
    <lineage>
        <taxon>Eukaryota</taxon>
        <taxon>Metazoa</taxon>
        <taxon>Ecdysozoa</taxon>
        <taxon>Nematoda</taxon>
        <taxon>Chromadorea</taxon>
        <taxon>Rhabditida</taxon>
        <taxon>Tylenchina</taxon>
        <taxon>Panagrolaimomorpha</taxon>
        <taxon>Strongyloidoidea</taxon>
        <taxon>Steinernematidae</taxon>
        <taxon>Steinernema</taxon>
    </lineage>
</organism>
<reference evidence="1 2" key="1">
    <citation type="journal article" date="2015" name="Genome Biol.">
        <title>Comparative genomics of Steinernema reveals deeply conserved gene regulatory networks.</title>
        <authorList>
            <person name="Dillman A.R."/>
            <person name="Macchietto M."/>
            <person name="Porter C.F."/>
            <person name="Rogers A."/>
            <person name="Williams B."/>
            <person name="Antoshechkin I."/>
            <person name="Lee M.M."/>
            <person name="Goodwin Z."/>
            <person name="Lu X."/>
            <person name="Lewis E.E."/>
            <person name="Goodrich-Blair H."/>
            <person name="Stock S.P."/>
            <person name="Adams B.J."/>
            <person name="Sternberg P.W."/>
            <person name="Mortazavi A."/>
        </authorList>
    </citation>
    <scope>NUCLEOTIDE SEQUENCE [LARGE SCALE GENOMIC DNA]</scope>
    <source>
        <strain evidence="1 2">ALL</strain>
    </source>
</reference>
<protein>
    <submittedName>
        <fullName evidence="1">Uncharacterized protein</fullName>
    </submittedName>
</protein>
<evidence type="ECO:0000313" key="1">
    <source>
        <dbReference type="EMBL" id="TKR89037.1"/>
    </source>
</evidence>
<evidence type="ECO:0000313" key="2">
    <source>
        <dbReference type="Proteomes" id="UP000298663"/>
    </source>
</evidence>
<accession>A0A4U5NZE6</accession>
<gene>
    <name evidence="1" type="ORF">L596_013197</name>
</gene>
<proteinExistence type="predicted"/>
<sequence length="128" mass="14433">MTNKGVIPFKFTYTESEIVEIGDFKWNTDRRNCPDNTTGSMRCDAITCKPKKESPTVLWNCLTVGTLAAVAKKDGVQCAYYGWHFLYGNNWTKYHVVHKKEKVSKALGVVSQPDAEDVSGEVHVEIME</sequence>
<dbReference type="EMBL" id="AZBU02000003">
    <property type="protein sequence ID" value="TKR89037.1"/>
    <property type="molecule type" value="Genomic_DNA"/>
</dbReference>
<dbReference type="AlphaFoldDB" id="A0A4U5NZE6"/>